<keyword evidence="4 15" id="KW-0001">2Fe-2S</keyword>
<evidence type="ECO:0000256" key="11">
    <source>
        <dbReference type="ARBA" id="ARBA00029304"/>
    </source>
</evidence>
<dbReference type="GO" id="GO:0009097">
    <property type="term" value="P:isoleucine biosynthetic process"/>
    <property type="evidence" value="ECO:0007669"/>
    <property type="project" value="UniProtKB-UniRule"/>
</dbReference>
<evidence type="ECO:0000256" key="3">
    <source>
        <dbReference type="ARBA" id="ARBA00022605"/>
    </source>
</evidence>
<feature type="domain" description="Dihydroxy-acid/6-phosphogluconate dehydratase C-terminal" evidence="17">
    <location>
        <begin position="367"/>
        <end position="551"/>
    </location>
</feature>
<dbReference type="FunFam" id="3.50.30.80:FF:000001">
    <property type="entry name" value="Dihydroxy-acid dehydratase"/>
    <property type="match status" value="1"/>
</dbReference>
<sequence length="582" mass="60192">MRSNAIKQGPAHAPARAMLRATGLDDAAIAQPFVGVIHTWTDVSPCNLTLRDLATHVREGVREAGGTPIEFNTIAITDGIAMGTDGMRASLASRETIADSIELAVVGHSLDAVVLLVGCDKTIPAAAMAAARLDVPTVILYGGTIMPGSCPSKAGAKDEESRPLTVQDVFEAVGAHAAGRIDDEELHRVESHACPGAGACGGQFTANTMAMVLTFLGLSPLQLNDIPAVHADKPAAARRCGEMVMAQLRRGGPTPRTLLSPAALRNAARAVSATAGSTNAALHLLAIAHEAGVEFTLEEFEAAAATPVIADLKPGGRYTAAEMFQQGGTALVARELRTAGLLDDVPTVTGRSFFEELDAVPAPAAQDVVRAVANPIKPRGGYSILYGDVAPEGCIVKLAGHGRDHFEGPARVFDSEEAAFAAVQARQVQAGDVVVIRFEGPTGGPGMREMLAVTAALVGQGLGNDVALITDGRFSGATHGFMVGHIAPEAAQGGPIARLRDGDRVRIDVSTRRIDVDADLSARAPAPFHPRVRTGVLAKYARIVGSASKGAVTSPGPLDDRRAIASTLVDATSSRVAEPEPA</sequence>
<dbReference type="PROSITE" id="PS00887">
    <property type="entry name" value="ILVD_EDD_2"/>
    <property type="match status" value="1"/>
</dbReference>
<evidence type="ECO:0000313" key="18">
    <source>
        <dbReference type="EMBL" id="MBB1086898.1"/>
    </source>
</evidence>
<protein>
    <recommendedName>
        <fullName evidence="14 15">Dihydroxy-acid dehydratase</fullName>
        <shortName evidence="15">DAD</shortName>
        <ecNumber evidence="14 15">4.2.1.9</ecNumber>
    </recommendedName>
</protein>
<evidence type="ECO:0000256" key="9">
    <source>
        <dbReference type="ARBA" id="ARBA00023239"/>
    </source>
</evidence>
<feature type="binding site" evidence="15">
    <location>
        <position position="78"/>
    </location>
    <ligand>
        <name>Mg(2+)</name>
        <dbReference type="ChEBI" id="CHEBI:18420"/>
    </ligand>
</feature>
<keyword evidence="10 15" id="KW-0100">Branched-chain amino acid biosynthesis</keyword>
<comment type="subunit">
    <text evidence="15">Homodimer.</text>
</comment>
<organism evidence="18 19">
    <name type="scientific">Marilutibacter penaei</name>
    <dbReference type="NCBI Taxonomy" id="2759900"/>
    <lineage>
        <taxon>Bacteria</taxon>
        <taxon>Pseudomonadati</taxon>
        <taxon>Pseudomonadota</taxon>
        <taxon>Gammaproteobacteria</taxon>
        <taxon>Lysobacterales</taxon>
        <taxon>Lysobacteraceae</taxon>
        <taxon>Marilutibacter</taxon>
    </lineage>
</organism>
<feature type="binding site" evidence="15">
    <location>
        <position position="46"/>
    </location>
    <ligand>
        <name>[2Fe-2S] cluster</name>
        <dbReference type="ChEBI" id="CHEBI:190135"/>
    </ligand>
</feature>
<feature type="binding site" evidence="15">
    <location>
        <position position="120"/>
    </location>
    <ligand>
        <name>Mg(2+)</name>
        <dbReference type="ChEBI" id="CHEBI:18420"/>
    </ligand>
</feature>
<comment type="caution">
    <text evidence="15">Lacks conserved residue(s) required for the propagation of feature annotation.</text>
</comment>
<keyword evidence="7 15" id="KW-0408">Iron</keyword>
<dbReference type="PROSITE" id="PS00886">
    <property type="entry name" value="ILVD_EDD_1"/>
    <property type="match status" value="1"/>
</dbReference>
<dbReference type="NCBIfam" id="NF002068">
    <property type="entry name" value="PRK00911.1"/>
    <property type="match status" value="1"/>
</dbReference>
<feature type="binding site" description="via carbamate group" evidence="15">
    <location>
        <position position="121"/>
    </location>
    <ligand>
        <name>Mg(2+)</name>
        <dbReference type="ChEBI" id="CHEBI:18420"/>
    </ligand>
</feature>
<accession>A0A7W3YD22</accession>
<dbReference type="GO" id="GO:0009099">
    <property type="term" value="P:L-valine biosynthetic process"/>
    <property type="evidence" value="ECO:0007669"/>
    <property type="project" value="UniProtKB-UniRule"/>
</dbReference>
<dbReference type="UniPathway" id="UPA00049">
    <property type="reaction ID" value="UER00061"/>
</dbReference>
<dbReference type="InterPro" id="IPR037237">
    <property type="entry name" value="IlvD/EDD_N"/>
</dbReference>
<dbReference type="InterPro" id="IPR020558">
    <property type="entry name" value="DiOHA_6PGluconate_deHydtase_CS"/>
</dbReference>
<evidence type="ECO:0000256" key="8">
    <source>
        <dbReference type="ARBA" id="ARBA00023014"/>
    </source>
</evidence>
<reference evidence="18 19" key="1">
    <citation type="submission" date="2020-07" db="EMBL/GenBank/DDBJ databases">
        <authorList>
            <person name="Xu S."/>
            <person name="Li A."/>
        </authorList>
    </citation>
    <scope>NUCLEOTIDE SEQUENCE [LARGE SCALE GENOMIC DNA]</scope>
    <source>
        <strain evidence="18 19">SG-8</strain>
    </source>
</reference>
<evidence type="ECO:0000256" key="6">
    <source>
        <dbReference type="ARBA" id="ARBA00022842"/>
    </source>
</evidence>
<evidence type="ECO:0000256" key="12">
    <source>
        <dbReference type="ARBA" id="ARBA00029436"/>
    </source>
</evidence>
<keyword evidence="6 15" id="KW-0460">Magnesium</keyword>
<comment type="catalytic activity">
    <reaction evidence="15">
        <text>(2R,3R)-2,3-dihydroxy-3-methylpentanoate = (S)-3-methyl-2-oxopentanoate + H2O</text>
        <dbReference type="Rhea" id="RHEA:27694"/>
        <dbReference type="ChEBI" id="CHEBI:15377"/>
        <dbReference type="ChEBI" id="CHEBI:35146"/>
        <dbReference type="ChEBI" id="CHEBI:49258"/>
        <dbReference type="EC" id="4.2.1.9"/>
    </reaction>
</comment>
<gene>
    <name evidence="15" type="primary">ilvD</name>
    <name evidence="18" type="ORF">H4F99_00185</name>
</gene>
<dbReference type="SUPFAM" id="SSF143975">
    <property type="entry name" value="IlvD/EDD N-terminal domain-like"/>
    <property type="match status" value="1"/>
</dbReference>
<evidence type="ECO:0000256" key="10">
    <source>
        <dbReference type="ARBA" id="ARBA00023304"/>
    </source>
</evidence>
<comment type="catalytic activity">
    <reaction evidence="11">
        <text>(2R)-2,3-dihydroxy-3-methylbutanoate = 3-methyl-2-oxobutanoate + H2O</text>
        <dbReference type="Rhea" id="RHEA:24809"/>
        <dbReference type="ChEBI" id="CHEBI:11851"/>
        <dbReference type="ChEBI" id="CHEBI:15377"/>
        <dbReference type="ChEBI" id="CHEBI:49072"/>
        <dbReference type="EC" id="4.2.1.9"/>
    </reaction>
    <physiologicalReaction direction="left-to-right" evidence="11">
        <dbReference type="Rhea" id="RHEA:24810"/>
    </physiologicalReaction>
</comment>
<dbReference type="SUPFAM" id="SSF52016">
    <property type="entry name" value="LeuD/IlvD-like"/>
    <property type="match status" value="1"/>
</dbReference>
<dbReference type="EC" id="4.2.1.9" evidence="14 15"/>
<evidence type="ECO:0000256" key="15">
    <source>
        <dbReference type="HAMAP-Rule" id="MF_00012"/>
    </source>
</evidence>
<comment type="cofactor">
    <cofactor evidence="1 15">
        <name>Mg(2+)</name>
        <dbReference type="ChEBI" id="CHEBI:18420"/>
    </cofactor>
</comment>
<dbReference type="Proteomes" id="UP000552587">
    <property type="component" value="Unassembled WGS sequence"/>
</dbReference>
<comment type="pathway">
    <text evidence="12 15">Amino-acid biosynthesis; L-valine biosynthesis; L-valine from pyruvate: step 3/4.</text>
</comment>
<dbReference type="InterPro" id="IPR004404">
    <property type="entry name" value="DihydroxyA_deHydtase"/>
</dbReference>
<dbReference type="InterPro" id="IPR050165">
    <property type="entry name" value="DHAD_IlvD/Edd"/>
</dbReference>
<dbReference type="Pfam" id="PF00920">
    <property type="entry name" value="ILVD_EDD_N"/>
    <property type="match status" value="1"/>
</dbReference>
<keyword evidence="5 15" id="KW-0479">Metal-binding</keyword>
<comment type="caution">
    <text evidence="18">The sequence shown here is derived from an EMBL/GenBank/DDBJ whole genome shotgun (WGS) entry which is preliminary data.</text>
</comment>
<keyword evidence="8 15" id="KW-0411">Iron-sulfur</keyword>
<feature type="binding site" evidence="15">
    <location>
        <position position="449"/>
    </location>
    <ligand>
        <name>Mg(2+)</name>
        <dbReference type="ChEBI" id="CHEBI:18420"/>
    </ligand>
</feature>
<evidence type="ECO:0000256" key="1">
    <source>
        <dbReference type="ARBA" id="ARBA00001946"/>
    </source>
</evidence>
<comment type="pathway">
    <text evidence="13 15">Amino-acid biosynthesis; L-isoleucine biosynthesis; L-isoleucine from 2-oxobutanoate: step 3/4.</text>
</comment>
<evidence type="ECO:0000256" key="2">
    <source>
        <dbReference type="ARBA" id="ARBA00006486"/>
    </source>
</evidence>
<comment type="cofactor">
    <cofactor evidence="15">
        <name>[2Fe-2S] cluster</name>
        <dbReference type="ChEBI" id="CHEBI:190135"/>
    </cofactor>
    <text evidence="15">Binds 1 [2Fe-2S] cluster per subunit. This cluster acts as a Lewis acid cofactor.</text>
</comment>
<evidence type="ECO:0000256" key="13">
    <source>
        <dbReference type="ARBA" id="ARBA00029437"/>
    </source>
</evidence>
<dbReference type="GO" id="GO:0000287">
    <property type="term" value="F:magnesium ion binding"/>
    <property type="evidence" value="ECO:0007669"/>
    <property type="project" value="UniProtKB-UniRule"/>
</dbReference>
<dbReference type="UniPathway" id="UPA00047">
    <property type="reaction ID" value="UER00057"/>
</dbReference>
<dbReference type="HAMAP" id="MF_00012">
    <property type="entry name" value="IlvD"/>
    <property type="match status" value="1"/>
</dbReference>
<dbReference type="PANTHER" id="PTHR21000:SF5">
    <property type="entry name" value="DIHYDROXY-ACID DEHYDRATASE, MITOCHONDRIAL"/>
    <property type="match status" value="1"/>
</dbReference>
<dbReference type="Pfam" id="PF24877">
    <property type="entry name" value="ILV_EDD_C"/>
    <property type="match status" value="1"/>
</dbReference>
<dbReference type="RefSeq" id="WP_182667698.1">
    <property type="nucleotide sequence ID" value="NZ_JACHTE010000001.1"/>
</dbReference>
<dbReference type="InterPro" id="IPR000581">
    <property type="entry name" value="ILV_EDD_N"/>
</dbReference>
<proteinExistence type="inferred from homology"/>
<feature type="active site" description="Proton acceptor" evidence="15">
    <location>
        <position position="475"/>
    </location>
</feature>
<dbReference type="Gene3D" id="3.50.30.80">
    <property type="entry name" value="IlvD/EDD C-terminal domain-like"/>
    <property type="match status" value="1"/>
</dbReference>
<keyword evidence="9 15" id="KW-0456">Lyase</keyword>
<comment type="function">
    <text evidence="15">Functions in the biosynthesis of branched-chain amino acids. Catalyzes the dehydration of (2R,3R)-2,3-dihydroxy-3-methylpentanoate (2,3-dihydroxy-3-methylvalerate) into 2-oxo-3-methylpentanoate (2-oxo-3-methylvalerate) and of (2R)-2,3-dihydroxy-3-methylbutanoate (2,3-dihydroxyisovalerate) into 2-oxo-3-methylbutanoate (2-oxoisovalerate), the penultimate precursor to L-isoleucine and L-valine, respectively.</text>
</comment>
<dbReference type="InterPro" id="IPR056740">
    <property type="entry name" value="ILV_EDD_C"/>
</dbReference>
<keyword evidence="3 15" id="KW-0028">Amino-acid biosynthesis</keyword>
<evidence type="ECO:0000256" key="5">
    <source>
        <dbReference type="ARBA" id="ARBA00022723"/>
    </source>
</evidence>
<dbReference type="AlphaFoldDB" id="A0A7W3YD22"/>
<dbReference type="GO" id="GO:0004160">
    <property type="term" value="F:dihydroxy-acid dehydratase activity"/>
    <property type="evidence" value="ECO:0007669"/>
    <property type="project" value="UniProtKB-UniRule"/>
</dbReference>
<name>A0A7W3YD22_9GAMM</name>
<comment type="similarity">
    <text evidence="2 15">Belongs to the IlvD/Edd family.</text>
</comment>
<evidence type="ECO:0000256" key="4">
    <source>
        <dbReference type="ARBA" id="ARBA00022714"/>
    </source>
</evidence>
<dbReference type="PANTHER" id="PTHR21000">
    <property type="entry name" value="DIHYDROXY-ACID DEHYDRATASE DAD"/>
    <property type="match status" value="1"/>
</dbReference>
<feature type="domain" description="Dihydroxy-acid/6-phosphogluconate dehydratase N-terminal" evidence="16">
    <location>
        <begin position="31"/>
        <end position="354"/>
    </location>
</feature>
<dbReference type="EMBL" id="JACHTE010000001">
    <property type="protein sequence ID" value="MBB1086898.1"/>
    <property type="molecule type" value="Genomic_DNA"/>
</dbReference>
<evidence type="ECO:0000256" key="14">
    <source>
        <dbReference type="ARBA" id="ARBA00029490"/>
    </source>
</evidence>
<dbReference type="InterPro" id="IPR042096">
    <property type="entry name" value="Dihydro-acid_dehy_C"/>
</dbReference>
<evidence type="ECO:0000256" key="7">
    <source>
        <dbReference type="ARBA" id="ARBA00023004"/>
    </source>
</evidence>
<feature type="modified residue" description="N6-carboxylysine" evidence="15">
    <location>
        <position position="121"/>
    </location>
</feature>
<dbReference type="GO" id="GO:0051537">
    <property type="term" value="F:2 iron, 2 sulfur cluster binding"/>
    <property type="evidence" value="ECO:0007669"/>
    <property type="project" value="UniProtKB-UniRule"/>
</dbReference>
<keyword evidence="19" id="KW-1185">Reference proteome</keyword>
<evidence type="ECO:0000259" key="17">
    <source>
        <dbReference type="Pfam" id="PF24877"/>
    </source>
</evidence>
<evidence type="ECO:0000313" key="19">
    <source>
        <dbReference type="Proteomes" id="UP000552587"/>
    </source>
</evidence>
<evidence type="ECO:0000259" key="16">
    <source>
        <dbReference type="Pfam" id="PF00920"/>
    </source>
</evidence>